<organism evidence="14">
    <name type="scientific">Paraconexibacter sp. AEG42_29</name>
    <dbReference type="NCBI Taxonomy" id="2997339"/>
    <lineage>
        <taxon>Bacteria</taxon>
        <taxon>Bacillati</taxon>
        <taxon>Actinomycetota</taxon>
        <taxon>Thermoleophilia</taxon>
        <taxon>Solirubrobacterales</taxon>
        <taxon>Paraconexibacteraceae</taxon>
        <taxon>Paraconexibacter</taxon>
    </lineage>
</organism>
<evidence type="ECO:0000256" key="1">
    <source>
        <dbReference type="ARBA" id="ARBA00001576"/>
    </source>
</evidence>
<dbReference type="AlphaFoldDB" id="A0AAU7AZP3"/>
<keyword evidence="7 14" id="KW-0326">Glycosidase</keyword>
<dbReference type="GO" id="GO:0005993">
    <property type="term" value="P:trehalose catabolic process"/>
    <property type="evidence" value="ECO:0007669"/>
    <property type="project" value="TreeGrafter"/>
</dbReference>
<evidence type="ECO:0000256" key="9">
    <source>
        <dbReference type="ARBA" id="ARBA00031637"/>
    </source>
</evidence>
<feature type="domain" description="GH15-like" evidence="12">
    <location>
        <begin position="256"/>
        <end position="617"/>
    </location>
</feature>
<dbReference type="PANTHER" id="PTHR31616">
    <property type="entry name" value="TREHALASE"/>
    <property type="match status" value="1"/>
</dbReference>
<evidence type="ECO:0000256" key="8">
    <source>
        <dbReference type="ARBA" id="ARBA00030473"/>
    </source>
</evidence>
<dbReference type="InterPro" id="IPR011613">
    <property type="entry name" value="GH15-like"/>
</dbReference>
<dbReference type="InterPro" id="IPR008928">
    <property type="entry name" value="6-hairpin_glycosidase_sf"/>
</dbReference>
<dbReference type="FunFam" id="1.50.10.10:FF:000005">
    <property type="entry name" value="Glycosyl hydrolase, glucoamylase"/>
    <property type="match status" value="1"/>
</dbReference>
<dbReference type="InterPro" id="IPR045582">
    <property type="entry name" value="Trehalase-like_N"/>
</dbReference>
<evidence type="ECO:0000256" key="4">
    <source>
        <dbReference type="ARBA" id="ARBA00019905"/>
    </source>
</evidence>
<dbReference type="InterPro" id="IPR012341">
    <property type="entry name" value="6hp_glycosidase-like_sf"/>
</dbReference>
<evidence type="ECO:0000256" key="10">
    <source>
        <dbReference type="ARBA" id="ARBA00053030"/>
    </source>
</evidence>
<name>A0AAU7AZP3_9ACTN</name>
<evidence type="ECO:0000256" key="6">
    <source>
        <dbReference type="ARBA" id="ARBA00023277"/>
    </source>
</evidence>
<dbReference type="PANTHER" id="PTHR31616:SF10">
    <property type="entry name" value="TREHALASE"/>
    <property type="match status" value="1"/>
</dbReference>
<evidence type="ECO:0000259" key="12">
    <source>
        <dbReference type="Pfam" id="PF00723"/>
    </source>
</evidence>
<dbReference type="GO" id="GO:0004555">
    <property type="term" value="F:alpha,alpha-trehalase activity"/>
    <property type="evidence" value="ECO:0007669"/>
    <property type="project" value="UniProtKB-EC"/>
</dbReference>
<dbReference type="RefSeq" id="WP_354698384.1">
    <property type="nucleotide sequence ID" value="NZ_CP114014.1"/>
</dbReference>
<dbReference type="Pfam" id="PF00723">
    <property type="entry name" value="Glyco_hydro_15"/>
    <property type="match status" value="1"/>
</dbReference>
<evidence type="ECO:0000256" key="11">
    <source>
        <dbReference type="ARBA" id="ARBA00060615"/>
    </source>
</evidence>
<dbReference type="SUPFAM" id="SSF48208">
    <property type="entry name" value="Six-hairpin glycosidases"/>
    <property type="match status" value="1"/>
</dbReference>
<feature type="domain" description="Trehalase-like N-terminal" evidence="13">
    <location>
        <begin position="12"/>
        <end position="91"/>
    </location>
</feature>
<comment type="similarity">
    <text evidence="2">Belongs to the glycosyl hydrolase 15 family.</text>
</comment>
<evidence type="ECO:0000256" key="7">
    <source>
        <dbReference type="ARBA" id="ARBA00023295"/>
    </source>
</evidence>
<accession>A0AAU7AZP3</accession>
<evidence type="ECO:0000256" key="5">
    <source>
        <dbReference type="ARBA" id="ARBA00022801"/>
    </source>
</evidence>
<dbReference type="Pfam" id="PF19291">
    <property type="entry name" value="TREH_N"/>
    <property type="match status" value="1"/>
</dbReference>
<proteinExistence type="inferred from homology"/>
<reference evidence="14" key="1">
    <citation type="submission" date="2022-12" db="EMBL/GenBank/DDBJ databases">
        <title>Paraconexibacter alkalitolerans sp. nov. and Baekduia alba sp. nov., isolated from soil and emended description of the genera Paraconexibacter (Chun et al., 2020) and Baekduia (An et al., 2020).</title>
        <authorList>
            <person name="Vieira S."/>
            <person name="Huber K.J."/>
            <person name="Geppert A."/>
            <person name="Wolf J."/>
            <person name="Neumann-Schaal M."/>
            <person name="Muesken M."/>
            <person name="Overmann J."/>
        </authorList>
    </citation>
    <scope>NUCLEOTIDE SEQUENCE</scope>
    <source>
        <strain evidence="14">AEG42_29</strain>
    </source>
</reference>
<comment type="cofactor">
    <cofactor evidence="10">
        <name>phosphate</name>
        <dbReference type="ChEBI" id="CHEBI:43474"/>
    </cofactor>
</comment>
<dbReference type="KEGG" id="parq:DSM112329_04058"/>
<evidence type="ECO:0000259" key="13">
    <source>
        <dbReference type="Pfam" id="PF19291"/>
    </source>
</evidence>
<keyword evidence="5 14" id="KW-0378">Hydrolase</keyword>
<gene>
    <name evidence="14" type="ORF">DSM112329_04058</name>
</gene>
<evidence type="ECO:0000313" key="14">
    <source>
        <dbReference type="EMBL" id="XAY07178.1"/>
    </source>
</evidence>
<comment type="pathway">
    <text evidence="11">Glycan degradation; trehalose degradation; D-glucose from alpha,alpha-trehalose: step 1/1.</text>
</comment>
<dbReference type="Gene3D" id="1.50.10.10">
    <property type="match status" value="1"/>
</dbReference>
<protein>
    <recommendedName>
        <fullName evidence="4">Trehalase</fullName>
        <ecNumber evidence="3">3.2.1.28</ecNumber>
    </recommendedName>
    <alternativeName>
        <fullName evidence="8">Alpha,alpha-trehalase</fullName>
    </alternativeName>
    <alternativeName>
        <fullName evidence="9">Alpha,alpha-trehalose glucohydrolase</fullName>
    </alternativeName>
</protein>
<dbReference type="EC" id="3.2.1.28" evidence="3"/>
<evidence type="ECO:0000256" key="2">
    <source>
        <dbReference type="ARBA" id="ARBA00006188"/>
    </source>
</evidence>
<keyword evidence="6" id="KW-0119">Carbohydrate metabolism</keyword>
<dbReference type="EMBL" id="CP114014">
    <property type="protein sequence ID" value="XAY07178.1"/>
    <property type="molecule type" value="Genomic_DNA"/>
</dbReference>
<evidence type="ECO:0000256" key="3">
    <source>
        <dbReference type="ARBA" id="ARBA00012757"/>
    </source>
</evidence>
<sequence length="641" mass="71507">MRQLVGDVAQGGSAFPPIADYAFLSDGEVTALVAPSGNVEWMCLPRMDSPSVFGAILDRDAGTFKVAPTDATVPAGRRYIPGTMVMETTWGTRTGWVIVRDVLLIGPWRHDRERSNTHRRAPTDYDAEHVLLRTIRCVNGSVEMVVDCEPKPDYGRDQVRWEYSTDGYNQAVATPTKGPAGHAPLTLTTDLRLGLEAGRAQARRTMRDGDTAFVALSWNDHGPPTTFKDAYDALVRTADYWHEWLARGQFPDHPWRTYLQRSALTLKGLTFVPTGAMIAAATTSLPETPGGERNWDYRYTWVRDSTFMLWGLYTLGFDWEAGDFFAFIAEVSAGDPDLQVMYGIGGERSLEESTLDHLSGYDGAVPVRIGNGAYDQKQHDVWGAYLDSVYLHTKTRDQLPESVWPILSRQVECAVEHWREPDRGIWEVRGEPQHFVSSKVMCWVACDRGARLARLREDHAQADEWQGVADEIHADVMANGVDERGVFVQAYGTTELDASALLIPLLRFLPPDDPHVVSTVNAIADELTENGMVLRYRTQTTDDGLSGEEGTFAICSFWLVSALAEIGETGRARELCERLLSYASPLQLYAEEIDARSGRHLGNFPQAFTHLALINAVMHVIRADQEIMQANLPLDARRRES</sequence>
<comment type="catalytic activity">
    <reaction evidence="1">
        <text>alpha,alpha-trehalose + H2O = alpha-D-glucose + beta-D-glucose</text>
        <dbReference type="Rhea" id="RHEA:32675"/>
        <dbReference type="ChEBI" id="CHEBI:15377"/>
        <dbReference type="ChEBI" id="CHEBI:15903"/>
        <dbReference type="ChEBI" id="CHEBI:16551"/>
        <dbReference type="ChEBI" id="CHEBI:17925"/>
        <dbReference type="EC" id="3.2.1.28"/>
    </reaction>
</comment>